<keyword evidence="2" id="KW-1185">Reference proteome</keyword>
<evidence type="ECO:0000313" key="2">
    <source>
        <dbReference type="Proteomes" id="UP000694544"/>
    </source>
</evidence>
<dbReference type="GeneTree" id="ENSGT00940000158336"/>
<dbReference type="GO" id="GO:0043161">
    <property type="term" value="P:proteasome-mediated ubiquitin-dependent protein catabolic process"/>
    <property type="evidence" value="ECO:0007669"/>
    <property type="project" value="TreeGrafter"/>
</dbReference>
<dbReference type="Proteomes" id="UP000694544">
    <property type="component" value="Unplaced"/>
</dbReference>
<sequence>PEQEGILRLEEAEFYNMASGLRLLSRRGYQQGKQRFPGPAKHVSRGLQRLEEAPGQMVATVSTGGKFQQLISIGPSYNCGNEDQAEFLCVVSRELNNSTNGIAIQPSEKAKVLQDSGSPM</sequence>
<dbReference type="GO" id="GO:0097602">
    <property type="term" value="F:cullin family protein binding"/>
    <property type="evidence" value="ECO:0007669"/>
    <property type="project" value="TreeGrafter"/>
</dbReference>
<reference evidence="1" key="1">
    <citation type="submission" date="2025-08" db="UniProtKB">
        <authorList>
            <consortium name="Ensembl"/>
        </authorList>
    </citation>
    <scope>IDENTIFICATION</scope>
</reference>
<evidence type="ECO:0000313" key="1">
    <source>
        <dbReference type="Ensembl" id="ENSMMSP00000017726.1"/>
    </source>
</evidence>
<dbReference type="AlphaFoldDB" id="A0A8C6FN47"/>
<dbReference type="GO" id="GO:0005737">
    <property type="term" value="C:cytoplasm"/>
    <property type="evidence" value="ECO:0007669"/>
    <property type="project" value="TreeGrafter"/>
</dbReference>
<dbReference type="PANTHER" id="PTHR14958:SF22">
    <property type="entry name" value="BTB_POZ DOMAIN-CONTAINING PROTEIN KCTD2"/>
    <property type="match status" value="1"/>
</dbReference>
<name>A0A8C6FN47_MOSMO</name>
<protein>
    <submittedName>
        <fullName evidence="1">Uncharacterized protein</fullName>
    </submittedName>
</protein>
<reference evidence="1" key="2">
    <citation type="submission" date="2025-09" db="UniProtKB">
        <authorList>
            <consortium name="Ensembl"/>
        </authorList>
    </citation>
    <scope>IDENTIFICATION</scope>
</reference>
<accession>A0A8C6FN47</accession>
<dbReference type="PANTHER" id="PTHR14958">
    <property type="entry name" value="POTASSIUM CHANNEL TETRAMERISATION DOMAIN CONTAINING PROTEIN"/>
    <property type="match status" value="1"/>
</dbReference>
<dbReference type="GO" id="GO:0031463">
    <property type="term" value="C:Cul3-RING ubiquitin ligase complex"/>
    <property type="evidence" value="ECO:0007669"/>
    <property type="project" value="TreeGrafter"/>
</dbReference>
<proteinExistence type="predicted"/>
<organism evidence="1 2">
    <name type="scientific">Moschus moschiferus</name>
    <name type="common">Siberian musk deer</name>
    <name type="synonym">Moschus sibiricus</name>
    <dbReference type="NCBI Taxonomy" id="68415"/>
    <lineage>
        <taxon>Eukaryota</taxon>
        <taxon>Metazoa</taxon>
        <taxon>Chordata</taxon>
        <taxon>Craniata</taxon>
        <taxon>Vertebrata</taxon>
        <taxon>Euteleostomi</taxon>
        <taxon>Mammalia</taxon>
        <taxon>Eutheria</taxon>
        <taxon>Laurasiatheria</taxon>
        <taxon>Artiodactyla</taxon>
        <taxon>Ruminantia</taxon>
        <taxon>Pecora</taxon>
        <taxon>Moschidae</taxon>
        <taxon>Moschus</taxon>
    </lineage>
</organism>
<dbReference type="Gene3D" id="3.30.70.2000">
    <property type="match status" value="1"/>
</dbReference>
<dbReference type="Ensembl" id="ENSMMST00000019589.1">
    <property type="protein sequence ID" value="ENSMMSP00000017726.1"/>
    <property type="gene ID" value="ENSMMSG00000013440.1"/>
</dbReference>